<feature type="domain" description="ATP-grasp" evidence="2">
    <location>
        <begin position="93"/>
        <end position="285"/>
    </location>
</feature>
<proteinExistence type="predicted"/>
<evidence type="ECO:0000259" key="2">
    <source>
        <dbReference type="PROSITE" id="PS50975"/>
    </source>
</evidence>
<dbReference type="SUPFAM" id="SSF56059">
    <property type="entry name" value="Glutathione synthetase ATP-binding domain-like"/>
    <property type="match status" value="1"/>
</dbReference>
<organism evidence="3">
    <name type="scientific">Thermodesulfatator atlanticus</name>
    <dbReference type="NCBI Taxonomy" id="501497"/>
    <lineage>
        <taxon>Bacteria</taxon>
        <taxon>Pseudomonadati</taxon>
        <taxon>Thermodesulfobacteriota</taxon>
        <taxon>Thermodesulfobacteria</taxon>
        <taxon>Thermodesulfobacteriales</taxon>
        <taxon>Thermodesulfatatoraceae</taxon>
        <taxon>Thermodesulfatator</taxon>
    </lineage>
</organism>
<reference evidence="3" key="1">
    <citation type="journal article" date="2020" name="mSystems">
        <title>Genome- and Community-Level Interaction Insights into Carbon Utilization and Element Cycling Functions of Hydrothermarchaeota in Hydrothermal Sediment.</title>
        <authorList>
            <person name="Zhou Z."/>
            <person name="Liu Y."/>
            <person name="Xu W."/>
            <person name="Pan J."/>
            <person name="Luo Z.H."/>
            <person name="Li M."/>
        </authorList>
    </citation>
    <scope>NUCLEOTIDE SEQUENCE [LARGE SCALE GENOMIC DNA]</scope>
    <source>
        <strain evidence="3">HyVt-533</strain>
    </source>
</reference>
<dbReference type="GO" id="GO:0016879">
    <property type="term" value="F:ligase activity, forming carbon-nitrogen bonds"/>
    <property type="evidence" value="ECO:0007669"/>
    <property type="project" value="TreeGrafter"/>
</dbReference>
<protein>
    <recommendedName>
        <fullName evidence="2">ATP-grasp domain-containing protein</fullName>
    </recommendedName>
</protein>
<sequence length="286" mass="32347">MNPRRRFLVAELNISTETREKVLSFHPLVKGHFNVWAFSAVDERLFACLAQVKGVIFPQVFPEVLYRLALARGLKTFPEYRVRFDFPGKHGQVLLFRLLDLPHPKTIFVPKLAAFGAHPGALPLALPEFPFVVKTLDEHEGQGVFLVTGKETWETASAYLKAREREGRFGFLIQEYLPGRYDARVVLIGRERLVFWREKKGFKGNLAQEGRLVPCPDKVLEERALALAEALAQKTGLNLAAVDFLVSDKGLFLNEINYVFGRRSLGGSFEALFFKAVKEFLAVISP</sequence>
<dbReference type="InterPro" id="IPR013815">
    <property type="entry name" value="ATP_grasp_subdomain_1"/>
</dbReference>
<name>A0A7V5U280_9BACT</name>
<dbReference type="PROSITE" id="PS50975">
    <property type="entry name" value="ATP_GRASP"/>
    <property type="match status" value="1"/>
</dbReference>
<dbReference type="EMBL" id="DROK01000082">
    <property type="protein sequence ID" value="HHI96761.1"/>
    <property type="molecule type" value="Genomic_DNA"/>
</dbReference>
<evidence type="ECO:0000313" key="3">
    <source>
        <dbReference type="EMBL" id="HHI96761.1"/>
    </source>
</evidence>
<dbReference type="GO" id="GO:0046872">
    <property type="term" value="F:metal ion binding"/>
    <property type="evidence" value="ECO:0007669"/>
    <property type="project" value="InterPro"/>
</dbReference>
<dbReference type="GO" id="GO:0005524">
    <property type="term" value="F:ATP binding"/>
    <property type="evidence" value="ECO:0007669"/>
    <property type="project" value="UniProtKB-UniRule"/>
</dbReference>
<dbReference type="AlphaFoldDB" id="A0A7V5U280"/>
<dbReference type="PANTHER" id="PTHR21621:SF0">
    <property type="entry name" value="BETA-CITRYLGLUTAMATE SYNTHASE B-RELATED"/>
    <property type="match status" value="1"/>
</dbReference>
<evidence type="ECO:0000256" key="1">
    <source>
        <dbReference type="PROSITE-ProRule" id="PRU00409"/>
    </source>
</evidence>
<accession>A0A7V5U280</accession>
<dbReference type="InterPro" id="IPR013651">
    <property type="entry name" value="ATP-grasp_RimK-type"/>
</dbReference>
<comment type="caution">
    <text evidence="3">The sequence shown here is derived from an EMBL/GenBank/DDBJ whole genome shotgun (WGS) entry which is preliminary data.</text>
</comment>
<keyword evidence="1" id="KW-0547">Nucleotide-binding</keyword>
<dbReference type="Pfam" id="PF08443">
    <property type="entry name" value="RimK"/>
    <property type="match status" value="1"/>
</dbReference>
<dbReference type="InterPro" id="IPR011761">
    <property type="entry name" value="ATP-grasp"/>
</dbReference>
<dbReference type="PANTHER" id="PTHR21621">
    <property type="entry name" value="RIBOSOMAL PROTEIN S6 MODIFICATION PROTEIN"/>
    <property type="match status" value="1"/>
</dbReference>
<keyword evidence="1" id="KW-0067">ATP-binding</keyword>
<dbReference type="Gene3D" id="3.30.1490.20">
    <property type="entry name" value="ATP-grasp fold, A domain"/>
    <property type="match status" value="1"/>
</dbReference>
<dbReference type="Gene3D" id="3.30.470.20">
    <property type="entry name" value="ATP-grasp fold, B domain"/>
    <property type="match status" value="1"/>
</dbReference>
<dbReference type="Proteomes" id="UP000886101">
    <property type="component" value="Unassembled WGS sequence"/>
</dbReference>
<gene>
    <name evidence="3" type="ORF">ENJ96_02820</name>
</gene>
<dbReference type="GO" id="GO:0005737">
    <property type="term" value="C:cytoplasm"/>
    <property type="evidence" value="ECO:0007669"/>
    <property type="project" value="TreeGrafter"/>
</dbReference>